<organism evidence="2 3">
    <name type="scientific">Halobium salinum</name>
    <dbReference type="NCBI Taxonomy" id="1364940"/>
    <lineage>
        <taxon>Archaea</taxon>
        <taxon>Methanobacteriati</taxon>
        <taxon>Methanobacteriota</taxon>
        <taxon>Stenosarchaea group</taxon>
        <taxon>Halobacteria</taxon>
        <taxon>Halobacteriales</taxon>
        <taxon>Haloferacaceae</taxon>
        <taxon>Halobium</taxon>
    </lineage>
</organism>
<name>A0ABD5PIG4_9EURY</name>
<proteinExistence type="predicted"/>
<feature type="region of interest" description="Disordered" evidence="1">
    <location>
        <begin position="532"/>
        <end position="562"/>
    </location>
</feature>
<feature type="region of interest" description="Disordered" evidence="1">
    <location>
        <begin position="1253"/>
        <end position="1274"/>
    </location>
</feature>
<dbReference type="AlphaFoldDB" id="A0ABD5PIG4"/>
<evidence type="ECO:0000256" key="1">
    <source>
        <dbReference type="SAM" id="MobiDB-lite"/>
    </source>
</evidence>
<evidence type="ECO:0000313" key="2">
    <source>
        <dbReference type="EMBL" id="MFC4360598.1"/>
    </source>
</evidence>
<keyword evidence="3" id="KW-1185">Reference proteome</keyword>
<dbReference type="EMBL" id="JBHSDS010000017">
    <property type="protein sequence ID" value="MFC4360598.1"/>
    <property type="molecule type" value="Genomic_DNA"/>
</dbReference>
<dbReference type="RefSeq" id="WP_267620949.1">
    <property type="nucleotide sequence ID" value="NZ_JAODIW010000005.1"/>
</dbReference>
<reference evidence="2 3" key="1">
    <citation type="journal article" date="2019" name="Int. J. Syst. Evol. Microbiol.">
        <title>The Global Catalogue of Microorganisms (GCM) 10K type strain sequencing project: providing services to taxonomists for standard genome sequencing and annotation.</title>
        <authorList>
            <consortium name="The Broad Institute Genomics Platform"/>
            <consortium name="The Broad Institute Genome Sequencing Center for Infectious Disease"/>
            <person name="Wu L."/>
            <person name="Ma J."/>
        </authorList>
    </citation>
    <scope>NUCLEOTIDE SEQUENCE [LARGE SCALE GENOMIC DNA]</scope>
    <source>
        <strain evidence="2 3">CGMCC 1.12553</strain>
    </source>
</reference>
<feature type="region of interest" description="Disordered" evidence="1">
    <location>
        <begin position="255"/>
        <end position="274"/>
    </location>
</feature>
<comment type="caution">
    <text evidence="2">The sequence shown here is derived from an EMBL/GenBank/DDBJ whole genome shotgun (WGS) entry which is preliminary data.</text>
</comment>
<protein>
    <submittedName>
        <fullName evidence="2">Baseplate J/gp47 family protein</fullName>
    </submittedName>
</protein>
<evidence type="ECO:0000313" key="3">
    <source>
        <dbReference type="Proteomes" id="UP001595921"/>
    </source>
</evidence>
<sequence length="1274" mass="138110">MTEPTPPPIDGRRRAELLEEAIERARSYTPEWDPDEGDVGTAMLRLFADVAADVTTRLDRAPEKHRVAFFDALGFNRAPPQPARLPLVFQVAEGLAENVRISAGTQAVAPPDGEGTERVFEVPEGMGFEATPARLDAVYSVSPDDDAIFEHGTQLESGDGTQLFTGENVQEHVLYLGHTDFFTLTPTTEFELRLEGSDVDAFDTLRWEYYGTALVDDESVEGWHALPRRPRPETSGDTVVLRFKLEPESEFVETTLPVSEESVEETPAGAEPRVTEIETRWVRCSSPASLDADLYETSVSSVGLSLVSYGIGAGSQGGADSNAGSFTTDGGTDSQNAPVLLADMLFANDVPLPTKGSDEPNLYPFGEMPLPLDAFYVASDEAFSKKGMTVKLTFEGMQTNSAPLPAVPEPETFDPKDTTRSIDLSWEYWNGSGWTYLELEEDELWNGDERYVQFEVPTDTEPAAVSGHEHHWIRARVQEDGYLQFNTGLFYADDNQQVNPGKDDPVIWEMIHEAVPAFQKLTIDYPPLAVVSDGNGENGGGDGSGGNGGTDGAESPQVGSTGTLEVVPQHVVTHNSGSYGLDEARTLRPDVTTEVQPFSEVADRLVEDPKETLYLGFDGPLDDGPIQVLFSAVDKTYPIGFYPRTRWEYMTAGPDDPGGEVWEPLSTEDGTEGLTRRGIVGLVFPEATEPFERFGRLRHWVRAQLVSESQFDVDVTAGDARDVPGGEQALRILFDVENQQFRVENTTDQAFGLAGYTLVVDRWRRPLDGRAETQTPGEFVVPPGGTLVVRTELTTDQEVSGTVALETPDVETLFGDTAEAAAESRTNERGATVSGVPTASEVGVCEPLEPAVLATSPQWTTTPPTLRARGLYLNAGWADNVRTVSEEVLGSSNGSDGQTFAFGNQPVIEEAVWVDELPARTVDEREALTEEDPEAVDERTEEDGGTTAFWVRWTAVENFVESTADDRHYVVDRTEGRLTFGDGDSGAIPPIGEDNVKTSYRTGGGVDGNVPAETVAALVTALPYVEGVTNPDAGRGGADAERTRRAVERAARTLEDRNRAVTAADFERLSMSASRELARVRCIPGMDRAGTTRPGWVTVLLVPRTSEAKPTLSPEVRRRVEETLRTYAPAPVTRVAPEQVVVRGPSYLAVRIGTTLVVDEGAPSVAAVEERATGRLESFLHPLTGGPDGSGWAFGDLPCLSDFYALLERVEGVDRVSRLVVTFSGSDRNHVVASDEDRLPRVTADTLVFSGSHDVAVGGDPETGTGADANEVTK</sequence>
<gene>
    <name evidence="2" type="ORF">ACFO0N_21855</name>
</gene>
<accession>A0ABD5PIG4</accession>
<dbReference type="Proteomes" id="UP001595921">
    <property type="component" value="Unassembled WGS sequence"/>
</dbReference>
<feature type="compositionally biased region" description="Gly residues" evidence="1">
    <location>
        <begin position="536"/>
        <end position="551"/>
    </location>
</feature>